<feature type="signal peptide" evidence="2">
    <location>
        <begin position="1"/>
        <end position="17"/>
    </location>
</feature>
<protein>
    <submittedName>
        <fullName evidence="3">Uncharacterized protein</fullName>
    </submittedName>
</protein>
<dbReference type="EMBL" id="JBHFEH010000022">
    <property type="protein sequence ID" value="KAL2053187.1"/>
    <property type="molecule type" value="Genomic_DNA"/>
</dbReference>
<evidence type="ECO:0000256" key="1">
    <source>
        <dbReference type="SAM" id="Phobius"/>
    </source>
</evidence>
<keyword evidence="1" id="KW-1133">Transmembrane helix</keyword>
<accession>A0ABR4B5P1</accession>
<reference evidence="3 4" key="1">
    <citation type="submission" date="2024-09" db="EMBL/GenBank/DDBJ databases">
        <title>Rethinking Asexuality: The Enigmatic Case of Functional Sexual Genes in Lepraria (Stereocaulaceae).</title>
        <authorList>
            <person name="Doellman M."/>
            <person name="Sun Y."/>
            <person name="Barcenas-Pena A."/>
            <person name="Lumbsch H.T."/>
            <person name="Grewe F."/>
        </authorList>
    </citation>
    <scope>NUCLEOTIDE SEQUENCE [LARGE SCALE GENOMIC DNA]</scope>
    <source>
        <strain evidence="3 4">Grewe 0041</strain>
    </source>
</reference>
<evidence type="ECO:0000313" key="4">
    <source>
        <dbReference type="Proteomes" id="UP001590951"/>
    </source>
</evidence>
<proteinExistence type="predicted"/>
<name>A0ABR4B5P1_9LECA</name>
<sequence length="490" mass="54805">MKAGFVSIFAFAWGCLAAPVNQALFHVSQRAQNGFLWSSIGLAVLTALLQGFVTALSFMTESSNYWTFRFRIARIEPWWWTIVSTTLLVSLVLIILSFLAGNNSEAISILALSTATFLTIVQYMIPSWRSRQFVENRWLAWTGSSRTSIQASKAVFCGDKAQWAHLAREVRLSNIQSTPSDWYGWRLWPMRGISEDPTDILRNVDINRSKTLGVEARNQARSVYSTGEDNANSVSLLWGEHQGFRRRVSRATSSMPSYLLQSRPFTVDGYVGDGLCLAMGILGRNKGLQPKNLVFNMSRAVSTAMEDFGTWAPRPNKVLRSYYMYTLKGQYGGLGQAYVDAATELALLLMDIPPQATAAWLKAGMEQQSIISNEEIAEADSDNKAEELKANYESSYVSMIMSLNYMDTRMNAWSINEKLASRPDIICTGLLLKARGANEPPWWNQSSIVEARNAQMDALEGNMWKEPMALLLGLTHWPSGFEKSPSLWAG</sequence>
<comment type="caution">
    <text evidence="3">The sequence shown here is derived from an EMBL/GenBank/DDBJ whole genome shotgun (WGS) entry which is preliminary data.</text>
</comment>
<feature type="transmembrane region" description="Helical" evidence="1">
    <location>
        <begin position="78"/>
        <end position="100"/>
    </location>
</feature>
<feature type="chain" id="PRO_5046349032" evidence="2">
    <location>
        <begin position="18"/>
        <end position="490"/>
    </location>
</feature>
<feature type="transmembrane region" description="Helical" evidence="1">
    <location>
        <begin position="106"/>
        <end position="125"/>
    </location>
</feature>
<feature type="transmembrane region" description="Helical" evidence="1">
    <location>
        <begin position="36"/>
        <end position="58"/>
    </location>
</feature>
<gene>
    <name evidence="3" type="ORF">ABVK25_006512</name>
</gene>
<keyword evidence="2" id="KW-0732">Signal</keyword>
<dbReference type="Proteomes" id="UP001590951">
    <property type="component" value="Unassembled WGS sequence"/>
</dbReference>
<evidence type="ECO:0000256" key="2">
    <source>
        <dbReference type="SAM" id="SignalP"/>
    </source>
</evidence>
<keyword evidence="1" id="KW-0472">Membrane</keyword>
<keyword evidence="4" id="KW-1185">Reference proteome</keyword>
<organism evidence="3 4">
    <name type="scientific">Lepraria finkii</name>
    <dbReference type="NCBI Taxonomy" id="1340010"/>
    <lineage>
        <taxon>Eukaryota</taxon>
        <taxon>Fungi</taxon>
        <taxon>Dikarya</taxon>
        <taxon>Ascomycota</taxon>
        <taxon>Pezizomycotina</taxon>
        <taxon>Lecanoromycetes</taxon>
        <taxon>OSLEUM clade</taxon>
        <taxon>Lecanoromycetidae</taxon>
        <taxon>Lecanorales</taxon>
        <taxon>Lecanorineae</taxon>
        <taxon>Stereocaulaceae</taxon>
        <taxon>Lepraria</taxon>
    </lineage>
</organism>
<keyword evidence="1" id="KW-0812">Transmembrane</keyword>
<evidence type="ECO:0000313" key="3">
    <source>
        <dbReference type="EMBL" id="KAL2053187.1"/>
    </source>
</evidence>